<dbReference type="STRING" id="762967.HMPREF9440_02202"/>
<name>H3KHF8_9BURK</name>
<dbReference type="HOGENOM" id="CLU_066245_0_1_4"/>
<evidence type="ECO:0000313" key="4">
    <source>
        <dbReference type="Proteomes" id="UP000004956"/>
    </source>
</evidence>
<comment type="similarity">
    <text evidence="2">Belongs to the 5-formyltetrahydrofolate cyclo-ligase family.</text>
</comment>
<gene>
    <name evidence="3" type="ORF">HMPREF9440_02202</name>
</gene>
<keyword evidence="1 2" id="KW-0547">Nucleotide-binding</keyword>
<keyword evidence="4" id="KW-1185">Reference proteome</keyword>
<protein>
    <recommendedName>
        <fullName evidence="2">5-formyltetrahydrofolate cyclo-ligase</fullName>
        <ecNumber evidence="2">6.3.3.2</ecNumber>
    </recommendedName>
</protein>
<feature type="binding site" evidence="1">
    <location>
        <begin position="105"/>
        <end position="113"/>
    </location>
    <ligand>
        <name>ATP</name>
        <dbReference type="ChEBI" id="CHEBI:30616"/>
    </ligand>
</feature>
<keyword evidence="1 2" id="KW-0067">ATP-binding</keyword>
<evidence type="ECO:0000256" key="2">
    <source>
        <dbReference type="RuleBase" id="RU361279"/>
    </source>
</evidence>
<dbReference type="InterPro" id="IPR002698">
    <property type="entry name" value="FTHF_cligase"/>
</dbReference>
<comment type="caution">
    <text evidence="3">The sequence shown here is derived from an EMBL/GenBank/DDBJ whole genome shotgun (WGS) entry which is preliminary data.</text>
</comment>
<evidence type="ECO:0000256" key="1">
    <source>
        <dbReference type="PIRSR" id="PIRSR006806-1"/>
    </source>
</evidence>
<dbReference type="PIRSF" id="PIRSF006806">
    <property type="entry name" value="FTHF_cligase"/>
    <property type="match status" value="1"/>
</dbReference>
<dbReference type="EMBL" id="AFBQ01000332">
    <property type="protein sequence ID" value="EHY30452.1"/>
    <property type="molecule type" value="Genomic_DNA"/>
</dbReference>
<dbReference type="GO" id="GO:0046872">
    <property type="term" value="F:metal ion binding"/>
    <property type="evidence" value="ECO:0007669"/>
    <property type="project" value="UniProtKB-KW"/>
</dbReference>
<dbReference type="InterPro" id="IPR037171">
    <property type="entry name" value="NagB/RpiA_transferase-like"/>
</dbReference>
<dbReference type="GO" id="GO:0030272">
    <property type="term" value="F:5-formyltetrahydrofolate cyclo-ligase activity"/>
    <property type="evidence" value="ECO:0007669"/>
    <property type="project" value="UniProtKB-EC"/>
</dbReference>
<keyword evidence="2" id="KW-0460">Magnesium</keyword>
<sequence length="160" mass="17083">MSWTPVLREALSALAPGARTVALYWPIRGEPDPGDFARALASEGVTVALPVCGPARTMDFRRWDPSTGKPTERDAAGIPAPVSGEAVAPDALIVPCVGWSAGGRRIGYGGGYYDRWIEGRGGVLIGIGFMEDRIDDAEDLFEAFDLRLQGIATDAGFVRF</sequence>
<dbReference type="GO" id="GO:0005524">
    <property type="term" value="F:ATP binding"/>
    <property type="evidence" value="ECO:0007669"/>
    <property type="project" value="UniProtKB-KW"/>
</dbReference>
<dbReference type="Gene3D" id="3.40.50.10420">
    <property type="entry name" value="NagB/RpiA/CoA transferase-like"/>
    <property type="match status" value="1"/>
</dbReference>
<feature type="binding site" evidence="1">
    <location>
        <position position="30"/>
    </location>
    <ligand>
        <name>substrate</name>
    </ligand>
</feature>
<dbReference type="SUPFAM" id="SSF100950">
    <property type="entry name" value="NagB/RpiA/CoA transferase-like"/>
    <property type="match status" value="1"/>
</dbReference>
<keyword evidence="3" id="KW-0436">Ligase</keyword>
<dbReference type="InterPro" id="IPR024185">
    <property type="entry name" value="FTHF_cligase-like_sf"/>
</dbReference>
<comment type="catalytic activity">
    <reaction evidence="2">
        <text>(6S)-5-formyl-5,6,7,8-tetrahydrofolate + ATP = (6R)-5,10-methenyltetrahydrofolate + ADP + phosphate</text>
        <dbReference type="Rhea" id="RHEA:10488"/>
        <dbReference type="ChEBI" id="CHEBI:30616"/>
        <dbReference type="ChEBI" id="CHEBI:43474"/>
        <dbReference type="ChEBI" id="CHEBI:57455"/>
        <dbReference type="ChEBI" id="CHEBI:57457"/>
        <dbReference type="ChEBI" id="CHEBI:456216"/>
        <dbReference type="EC" id="6.3.3.2"/>
    </reaction>
</comment>
<accession>H3KHF8</accession>
<proteinExistence type="inferred from homology"/>
<dbReference type="NCBIfam" id="TIGR02727">
    <property type="entry name" value="MTHFS_bact"/>
    <property type="match status" value="1"/>
</dbReference>
<dbReference type="EC" id="6.3.3.2" evidence="2"/>
<keyword evidence="2" id="KW-0479">Metal-binding</keyword>
<evidence type="ECO:0000313" key="3">
    <source>
        <dbReference type="EMBL" id="EHY30452.1"/>
    </source>
</evidence>
<dbReference type="Proteomes" id="UP000004956">
    <property type="component" value="Unassembled WGS sequence"/>
</dbReference>
<comment type="cofactor">
    <cofactor evidence="2">
        <name>Mg(2+)</name>
        <dbReference type="ChEBI" id="CHEBI:18420"/>
    </cofactor>
</comment>
<dbReference type="Pfam" id="PF01812">
    <property type="entry name" value="5-FTHF_cyc-lig"/>
    <property type="match status" value="1"/>
</dbReference>
<organism evidence="3 4">
    <name type="scientific">Sutterella parvirubra YIT 11816</name>
    <dbReference type="NCBI Taxonomy" id="762967"/>
    <lineage>
        <taxon>Bacteria</taxon>
        <taxon>Pseudomonadati</taxon>
        <taxon>Pseudomonadota</taxon>
        <taxon>Betaproteobacteria</taxon>
        <taxon>Burkholderiales</taxon>
        <taxon>Sutterellaceae</taxon>
        <taxon>Sutterella</taxon>
    </lineage>
</organism>
<dbReference type="PATRIC" id="fig|762967.3.peg.1732"/>
<reference evidence="3 4" key="1">
    <citation type="submission" date="2011-11" db="EMBL/GenBank/DDBJ databases">
        <authorList>
            <person name="Weinstock G."/>
            <person name="Sodergren E."/>
            <person name="Clifton S."/>
            <person name="Fulton L."/>
            <person name="Fulton B."/>
            <person name="Courtney L."/>
            <person name="Fronick C."/>
            <person name="Harrison M."/>
            <person name="Strong C."/>
            <person name="Farmer C."/>
            <person name="Delahaunty K."/>
            <person name="Markovic C."/>
            <person name="Hall O."/>
            <person name="Minx P."/>
            <person name="Tomlinson C."/>
            <person name="Mitreva M."/>
            <person name="Hou S."/>
            <person name="Chen J."/>
            <person name="Wollam A."/>
            <person name="Pepin K.H."/>
            <person name="Johnson M."/>
            <person name="Bhonagiri V."/>
            <person name="Zhang X."/>
            <person name="Suruliraj S."/>
            <person name="Warren W."/>
            <person name="Chinwalla A."/>
            <person name="Mardis E.R."/>
            <person name="Wilson R.K."/>
        </authorList>
    </citation>
    <scope>NUCLEOTIDE SEQUENCE [LARGE SCALE GENOMIC DNA]</scope>
    <source>
        <strain evidence="3 4">YIT 11816</strain>
    </source>
</reference>
<dbReference type="AlphaFoldDB" id="H3KHF8"/>